<protein>
    <submittedName>
        <fullName evidence="2">Uncharacterized protein</fullName>
    </submittedName>
</protein>
<comment type="caution">
    <text evidence="2">The sequence shown here is derived from an EMBL/GenBank/DDBJ whole genome shotgun (WGS) entry which is preliminary data.</text>
</comment>
<keyword evidence="3" id="KW-1185">Reference proteome</keyword>
<gene>
    <name evidence="2" type="ORF">GCM10010285_18270</name>
</gene>
<name>A0ABQ2SVR6_STREZ</name>
<evidence type="ECO:0000313" key="2">
    <source>
        <dbReference type="EMBL" id="GGS39664.1"/>
    </source>
</evidence>
<reference evidence="3" key="1">
    <citation type="journal article" date="2019" name="Int. J. Syst. Evol. Microbiol.">
        <title>The Global Catalogue of Microorganisms (GCM) 10K type strain sequencing project: providing services to taxonomists for standard genome sequencing and annotation.</title>
        <authorList>
            <consortium name="The Broad Institute Genomics Platform"/>
            <consortium name="The Broad Institute Genome Sequencing Center for Infectious Disease"/>
            <person name="Wu L."/>
            <person name="Ma J."/>
        </authorList>
    </citation>
    <scope>NUCLEOTIDE SEQUENCE [LARGE SCALE GENOMIC DNA]</scope>
    <source>
        <strain evidence="3">JCM 4416</strain>
    </source>
</reference>
<evidence type="ECO:0000313" key="3">
    <source>
        <dbReference type="Proteomes" id="UP000597853"/>
    </source>
</evidence>
<dbReference type="Proteomes" id="UP000597853">
    <property type="component" value="Unassembled WGS sequence"/>
</dbReference>
<sequence length="85" mass="9114">MFAGAAADDEDLHGGQPNGSRRGSFVRASERVERERLYVPPNRPVTGLPEPAPEPVSRYGGAPPVRYSFVNSSTTVAPSSRTRSS</sequence>
<accession>A0ABQ2SVR6</accession>
<feature type="region of interest" description="Disordered" evidence="1">
    <location>
        <begin position="1"/>
        <end position="61"/>
    </location>
</feature>
<evidence type="ECO:0000256" key="1">
    <source>
        <dbReference type="SAM" id="MobiDB-lite"/>
    </source>
</evidence>
<proteinExistence type="predicted"/>
<feature type="compositionally biased region" description="Basic and acidic residues" evidence="1">
    <location>
        <begin position="28"/>
        <end position="37"/>
    </location>
</feature>
<organism evidence="2 3">
    <name type="scientific">Streptomyces pseudogriseolus</name>
    <name type="common">Streptomyces gancidicus</name>
    <name type="synonym">Streptomyces rubiginosus</name>
    <dbReference type="NCBI Taxonomy" id="36817"/>
    <lineage>
        <taxon>Bacteria</taxon>
        <taxon>Bacillati</taxon>
        <taxon>Actinomycetota</taxon>
        <taxon>Actinomycetes</taxon>
        <taxon>Kitasatosporales</taxon>
        <taxon>Streptomycetaceae</taxon>
        <taxon>Streptomyces</taxon>
        <taxon>Streptomyces pseudogriseolus group</taxon>
    </lineage>
</organism>
<dbReference type="EMBL" id="BMTX01000004">
    <property type="protein sequence ID" value="GGS39664.1"/>
    <property type="molecule type" value="Genomic_DNA"/>
</dbReference>